<sequence length="306" mass="33451">MQRFADASEQETALPGWEQRYMQLGRGAFEGAVKIASFGHISIIEETMKVSIGQTTSPPPDSIAIVLPLHASGGGLINGQQRHDKAFLHVGGHEITAVGKEDCHAYYILIERVALPEFDPRRFSGVMPVSAYPETPYMAGWLAALMSAASDTAQRAPGQLDTIIPGLVTDRVSEMVSYAGRGADPAPLRGTFAYSVFSRARHVIDESDETFLSVAAIAQQIGIPAYILRSAFQQVTGMTPRAWLRQRALDRARRAMLAPDLARRGVSHIAMECGFFHLGRFSAYYAETFGEPPARTIRRVMEGRAA</sequence>
<dbReference type="Proteomes" id="UP001449795">
    <property type="component" value="Chromosome"/>
</dbReference>
<name>A0ABZ3D850_9PROT</name>
<dbReference type="Pfam" id="PF12833">
    <property type="entry name" value="HTH_18"/>
    <property type="match status" value="1"/>
</dbReference>
<keyword evidence="2" id="KW-0238">DNA-binding</keyword>
<dbReference type="SMART" id="SM00342">
    <property type="entry name" value="HTH_ARAC"/>
    <property type="match status" value="1"/>
</dbReference>
<keyword evidence="1" id="KW-0805">Transcription regulation</keyword>
<reference evidence="5 6" key="1">
    <citation type="submission" date="2024-04" db="EMBL/GenBank/DDBJ databases">
        <title>Complete genome sequence of Nguyenibacter vanlangesis HBCM-1154, a strain capable of nitrogen fixation, IAA production, and phosphorus solubilization isolated from sugarcane soil.</title>
        <authorList>
            <person name="MY HANH P."/>
        </authorList>
    </citation>
    <scope>NUCLEOTIDE SEQUENCE [LARGE SCALE GENOMIC DNA]</scope>
    <source>
        <strain evidence="5 6">HBCM 1154</strain>
    </source>
</reference>
<evidence type="ECO:0000256" key="2">
    <source>
        <dbReference type="ARBA" id="ARBA00023125"/>
    </source>
</evidence>
<dbReference type="PROSITE" id="PS01124">
    <property type="entry name" value="HTH_ARAC_FAMILY_2"/>
    <property type="match status" value="1"/>
</dbReference>
<dbReference type="EMBL" id="CP152276">
    <property type="protein sequence ID" value="XAE43662.1"/>
    <property type="molecule type" value="Genomic_DNA"/>
</dbReference>
<evidence type="ECO:0000259" key="4">
    <source>
        <dbReference type="PROSITE" id="PS01124"/>
    </source>
</evidence>
<dbReference type="PROSITE" id="PS00041">
    <property type="entry name" value="HTH_ARAC_FAMILY_1"/>
    <property type="match status" value="1"/>
</dbReference>
<accession>A0ABZ3D850</accession>
<dbReference type="RefSeq" id="WP_342629056.1">
    <property type="nucleotide sequence ID" value="NZ_CP152276.1"/>
</dbReference>
<keyword evidence="6" id="KW-1185">Reference proteome</keyword>
<dbReference type="PANTHER" id="PTHR46796">
    <property type="entry name" value="HTH-TYPE TRANSCRIPTIONAL ACTIVATOR RHAS-RELATED"/>
    <property type="match status" value="1"/>
</dbReference>
<feature type="domain" description="HTH araC/xylS-type" evidence="4">
    <location>
        <begin position="198"/>
        <end position="299"/>
    </location>
</feature>
<dbReference type="InterPro" id="IPR018060">
    <property type="entry name" value="HTH_AraC"/>
</dbReference>
<organism evidence="5 6">
    <name type="scientific">Nguyenibacter vanlangensis</name>
    <dbReference type="NCBI Taxonomy" id="1216886"/>
    <lineage>
        <taxon>Bacteria</taxon>
        <taxon>Pseudomonadati</taxon>
        <taxon>Pseudomonadota</taxon>
        <taxon>Alphaproteobacteria</taxon>
        <taxon>Acetobacterales</taxon>
        <taxon>Acetobacteraceae</taxon>
        <taxon>Nguyenibacter</taxon>
    </lineage>
</organism>
<proteinExistence type="predicted"/>
<dbReference type="InterPro" id="IPR009057">
    <property type="entry name" value="Homeodomain-like_sf"/>
</dbReference>
<dbReference type="SUPFAM" id="SSF46689">
    <property type="entry name" value="Homeodomain-like"/>
    <property type="match status" value="1"/>
</dbReference>
<evidence type="ECO:0000256" key="1">
    <source>
        <dbReference type="ARBA" id="ARBA00023015"/>
    </source>
</evidence>
<dbReference type="InterPro" id="IPR018062">
    <property type="entry name" value="HTH_AraC-typ_CS"/>
</dbReference>
<evidence type="ECO:0000313" key="6">
    <source>
        <dbReference type="Proteomes" id="UP001449795"/>
    </source>
</evidence>
<dbReference type="Gene3D" id="1.10.10.60">
    <property type="entry name" value="Homeodomain-like"/>
    <property type="match status" value="1"/>
</dbReference>
<evidence type="ECO:0000256" key="3">
    <source>
        <dbReference type="ARBA" id="ARBA00023163"/>
    </source>
</evidence>
<dbReference type="PANTHER" id="PTHR46796:SF12">
    <property type="entry name" value="HTH-TYPE DNA-BINDING TRANSCRIPTIONAL ACTIVATOR EUTR"/>
    <property type="match status" value="1"/>
</dbReference>
<evidence type="ECO:0000313" key="5">
    <source>
        <dbReference type="EMBL" id="XAE43662.1"/>
    </source>
</evidence>
<gene>
    <name evidence="5" type="ORF">AAC691_04230</name>
</gene>
<keyword evidence="3" id="KW-0804">Transcription</keyword>
<protein>
    <submittedName>
        <fullName evidence="5">Helix-turn-helix transcriptional regulator</fullName>
    </submittedName>
</protein>
<dbReference type="InterPro" id="IPR050204">
    <property type="entry name" value="AraC_XylS_family_regulators"/>
</dbReference>